<dbReference type="Proteomes" id="UP000006465">
    <property type="component" value="Chromosome"/>
</dbReference>
<proteinExistence type="predicted"/>
<dbReference type="GO" id="GO:0005886">
    <property type="term" value="C:plasma membrane"/>
    <property type="evidence" value="ECO:0007669"/>
    <property type="project" value="UniProtKB-SubCell"/>
</dbReference>
<comment type="subcellular location">
    <subcellularLocation>
        <location evidence="1">Cell membrane</location>
        <topology evidence="1">Multi-pass membrane protein</topology>
    </subcellularLocation>
</comment>
<reference evidence="11 12" key="1">
    <citation type="journal article" date="2013" name="J. Biotechnol.">
        <title>Genome sequence of Corynebacterium pseudotuberculosis biovar equi strain 258 and prediction of antigenic targets to improve biotechnological vaccine production.</title>
        <authorList>
            <person name="Soares S.C."/>
            <person name="Trost E."/>
            <person name="Ramos R.T."/>
            <person name="Carneiro A.R."/>
            <person name="Santos A.R."/>
            <person name="Pinto A.C."/>
            <person name="Barbosa E."/>
            <person name="Aburjaile F."/>
            <person name="Ali A."/>
            <person name="Diniz C.A."/>
            <person name="Hassan S.S."/>
            <person name="Fiaux K."/>
            <person name="Guimaraes L.C."/>
            <person name="Bakhtiar S.M."/>
            <person name="Pereira U."/>
            <person name="Almeida S.S."/>
            <person name="Abreu V.A."/>
            <person name="Rocha F.S."/>
            <person name="Dorella F.A."/>
            <person name="Miyoshi A."/>
            <person name="Silva A."/>
            <person name="Azevedo V."/>
            <person name="Tauch A."/>
        </authorList>
    </citation>
    <scope>NUCLEOTIDE SEQUENCE [LARGE SCALE GENOMIC DNA]</scope>
    <source>
        <strain evidence="11 12">258</strain>
    </source>
</reference>
<evidence type="ECO:0000256" key="7">
    <source>
        <dbReference type="ARBA" id="ARBA00023315"/>
    </source>
</evidence>
<evidence type="ECO:0000256" key="6">
    <source>
        <dbReference type="ARBA" id="ARBA00023136"/>
    </source>
</evidence>
<dbReference type="PANTHER" id="PTHR23028">
    <property type="entry name" value="ACETYLTRANSFERASE"/>
    <property type="match status" value="1"/>
</dbReference>
<evidence type="ECO:0000256" key="9">
    <source>
        <dbReference type="SAM" id="Phobius"/>
    </source>
</evidence>
<feature type="transmembrane region" description="Helical" evidence="9">
    <location>
        <begin position="236"/>
        <end position="255"/>
    </location>
</feature>
<feature type="domain" description="Acyltransferase 3" evidence="10">
    <location>
        <begin position="7"/>
        <end position="344"/>
    </location>
</feature>
<dbReference type="GO" id="GO:0016747">
    <property type="term" value="F:acyltransferase activity, transferring groups other than amino-acyl groups"/>
    <property type="evidence" value="ECO:0007669"/>
    <property type="project" value="InterPro"/>
</dbReference>
<dbReference type="InterPro" id="IPR036514">
    <property type="entry name" value="SGNH_hydro_sf"/>
</dbReference>
<gene>
    <name evidence="11" type="ORF">CP258_10265</name>
</gene>
<evidence type="ECO:0000256" key="2">
    <source>
        <dbReference type="ARBA" id="ARBA00022475"/>
    </source>
</evidence>
<protein>
    <submittedName>
        <fullName evidence="11">Acyltransferase family protein</fullName>
    </submittedName>
</protein>
<dbReference type="KEGG" id="coe:CP258_10265"/>
<dbReference type="AlphaFoldDB" id="A0AAU8Q8G5"/>
<evidence type="ECO:0000259" key="10">
    <source>
        <dbReference type="Pfam" id="PF01757"/>
    </source>
</evidence>
<dbReference type="Pfam" id="PF01757">
    <property type="entry name" value="Acyl_transf_3"/>
    <property type="match status" value="1"/>
</dbReference>
<dbReference type="PANTHER" id="PTHR23028:SF53">
    <property type="entry name" value="ACYL_TRANSF_3 DOMAIN-CONTAINING PROTEIN"/>
    <property type="match status" value="1"/>
</dbReference>
<evidence type="ECO:0000256" key="1">
    <source>
        <dbReference type="ARBA" id="ARBA00004651"/>
    </source>
</evidence>
<feature type="transmembrane region" description="Helical" evidence="9">
    <location>
        <begin position="7"/>
        <end position="26"/>
    </location>
</feature>
<dbReference type="EMBL" id="CP003540">
    <property type="protein sequence ID" value="AFK17619.1"/>
    <property type="molecule type" value="Genomic_DNA"/>
</dbReference>
<dbReference type="InterPro" id="IPR002656">
    <property type="entry name" value="Acyl_transf_3_dom"/>
</dbReference>
<feature type="transmembrane region" description="Helical" evidence="9">
    <location>
        <begin position="261"/>
        <end position="281"/>
    </location>
</feature>
<dbReference type="GO" id="GO:0009103">
    <property type="term" value="P:lipopolysaccharide biosynthetic process"/>
    <property type="evidence" value="ECO:0007669"/>
    <property type="project" value="TreeGrafter"/>
</dbReference>
<keyword evidence="5 9" id="KW-1133">Transmembrane helix</keyword>
<feature type="coiled-coil region" evidence="8">
    <location>
        <begin position="397"/>
        <end position="434"/>
    </location>
</feature>
<keyword evidence="3" id="KW-0808">Transferase</keyword>
<organism evidence="11 12">
    <name type="scientific">Corynebacterium pseudotuberculosis 258</name>
    <dbReference type="NCBI Taxonomy" id="1168865"/>
    <lineage>
        <taxon>Bacteria</taxon>
        <taxon>Bacillati</taxon>
        <taxon>Actinomycetota</taxon>
        <taxon>Actinomycetes</taxon>
        <taxon>Mycobacteriales</taxon>
        <taxon>Corynebacteriaceae</taxon>
        <taxon>Corynebacterium</taxon>
    </lineage>
</organism>
<dbReference type="Gene3D" id="3.40.50.1110">
    <property type="entry name" value="SGNH hydrolase"/>
    <property type="match status" value="1"/>
</dbReference>
<keyword evidence="2" id="KW-1003">Cell membrane</keyword>
<feature type="transmembrane region" description="Helical" evidence="9">
    <location>
        <begin position="196"/>
        <end position="215"/>
    </location>
</feature>
<feature type="transmembrane region" description="Helical" evidence="9">
    <location>
        <begin position="32"/>
        <end position="53"/>
    </location>
</feature>
<evidence type="ECO:0000313" key="12">
    <source>
        <dbReference type="Proteomes" id="UP000006465"/>
    </source>
</evidence>
<evidence type="ECO:0000256" key="8">
    <source>
        <dbReference type="SAM" id="Coils"/>
    </source>
</evidence>
<evidence type="ECO:0000256" key="3">
    <source>
        <dbReference type="ARBA" id="ARBA00022679"/>
    </source>
</evidence>
<evidence type="ECO:0000313" key="11">
    <source>
        <dbReference type="EMBL" id="AFK17619.1"/>
    </source>
</evidence>
<keyword evidence="8" id="KW-0175">Coiled coil</keyword>
<feature type="transmembrane region" description="Helical" evidence="9">
    <location>
        <begin position="74"/>
        <end position="93"/>
    </location>
</feature>
<dbReference type="InterPro" id="IPR050879">
    <property type="entry name" value="Acyltransferase_3"/>
</dbReference>
<name>A0AAU8Q8G5_CORPS</name>
<keyword evidence="7 11" id="KW-0012">Acyltransferase</keyword>
<dbReference type="RefSeq" id="WP_014523685.1">
    <property type="nucleotide sequence ID" value="NC_017945.3"/>
</dbReference>
<feature type="transmembrane region" description="Helical" evidence="9">
    <location>
        <begin position="144"/>
        <end position="160"/>
    </location>
</feature>
<evidence type="ECO:0000256" key="5">
    <source>
        <dbReference type="ARBA" id="ARBA00022989"/>
    </source>
</evidence>
<accession>A0AAU8Q8G5</accession>
<feature type="transmembrane region" description="Helical" evidence="9">
    <location>
        <begin position="373"/>
        <end position="392"/>
    </location>
</feature>
<keyword evidence="6 9" id="KW-0472">Membrane</keyword>
<feature type="transmembrane region" description="Helical" evidence="9">
    <location>
        <begin position="167"/>
        <end position="190"/>
    </location>
</feature>
<keyword evidence="4 9" id="KW-0812">Transmembrane</keyword>
<dbReference type="CDD" id="cd01840">
    <property type="entry name" value="SGNH_hydrolase_yrhL_like"/>
    <property type="match status" value="1"/>
</dbReference>
<dbReference type="SUPFAM" id="SSF52266">
    <property type="entry name" value="SGNH hydrolase"/>
    <property type="match status" value="1"/>
</dbReference>
<evidence type="ECO:0000256" key="4">
    <source>
        <dbReference type="ARBA" id="ARBA00022692"/>
    </source>
</evidence>
<sequence length="601" mass="66548">MRIRNVPGIDGLRGIAVLTVVVYHFHGEVLPGGFLGVDIFFVLSGFLITSLLIREYAAKGRIDLKSFWIRRARRILPASVSVLFVVTALTAALGGDLAVGLPSQFFSSLFFANNWTQIAGSKSYFSDSGIQVFAHYWSLAVEEQFYVVWPLLFVTITALCKKQWPFILGILSFTLATASAVWMCLSYDPAVDPSRIYYGTDTHSFGILIGATLAFSLTSRTSRNSWPSTPFVRHHVATAGAISGAILITLLIFVHDTHASTYQGLLVLSSITTALVLWTVVNEQGIVSQVVNNRVLQWCGQRSFSLYLWHWPVHVLITSAIGESSKIFVVLASLSLSLALSDWSYRAIENPFRRQGYREYFSAWTNKKTHQKALSLPATLGIIALCIPFALWSSPSKTALETDLELLAQQQKAAQEESLRNAQQEEQKKIAQHRRLPQGNEILGIGDSVMLASVEVLLASYPGAYVDAAVSRQYSAALPLLDTLPLRPWVVLSFGTNGIALPGQIDQIMQKLGPDRTVVMVLPYGNRAWIPSARDEILDAAHRYPNIVIADWCGVAAQNPSLLRNDLIHPTKEGSQAYVDAITDAFKRWEKNDRNFRSSCI</sequence>